<keyword evidence="9" id="KW-0762">Sugar transport</keyword>
<keyword evidence="10" id="KW-1185">Reference proteome</keyword>
<dbReference type="PANTHER" id="PTHR30193:SF41">
    <property type="entry name" value="DIACETYLCHITOBIOSE UPTAKE SYSTEM PERMEASE PROTEIN NGCF"/>
    <property type="match status" value="1"/>
</dbReference>
<dbReference type="PROSITE" id="PS50928">
    <property type="entry name" value="ABC_TM1"/>
    <property type="match status" value="1"/>
</dbReference>
<comment type="subcellular location">
    <subcellularLocation>
        <location evidence="1 7">Cell membrane</location>
        <topology evidence="1 7">Multi-pass membrane protein</topology>
    </subcellularLocation>
</comment>
<feature type="transmembrane region" description="Helical" evidence="7">
    <location>
        <begin position="167"/>
        <end position="191"/>
    </location>
</feature>
<dbReference type="RefSeq" id="WP_253796435.1">
    <property type="nucleotide sequence ID" value="NZ_BAAAUB010000025.1"/>
</dbReference>
<dbReference type="InterPro" id="IPR000515">
    <property type="entry name" value="MetI-like"/>
</dbReference>
<comment type="caution">
    <text evidence="9">The sequence shown here is derived from an EMBL/GenBank/DDBJ whole genome shotgun (WGS) entry which is preliminary data.</text>
</comment>
<gene>
    <name evidence="9" type="ORF">FHR36_002510</name>
</gene>
<comment type="similarity">
    <text evidence="7">Belongs to the binding-protein-dependent transport system permease family.</text>
</comment>
<evidence type="ECO:0000256" key="4">
    <source>
        <dbReference type="ARBA" id="ARBA00022692"/>
    </source>
</evidence>
<feature type="transmembrane region" description="Helical" evidence="7">
    <location>
        <begin position="221"/>
        <end position="241"/>
    </location>
</feature>
<evidence type="ECO:0000256" key="6">
    <source>
        <dbReference type="ARBA" id="ARBA00023136"/>
    </source>
</evidence>
<dbReference type="PANTHER" id="PTHR30193">
    <property type="entry name" value="ABC TRANSPORTER PERMEASE PROTEIN"/>
    <property type="match status" value="1"/>
</dbReference>
<evidence type="ECO:0000256" key="2">
    <source>
        <dbReference type="ARBA" id="ARBA00022448"/>
    </source>
</evidence>
<keyword evidence="6 7" id="KW-0472">Membrane</keyword>
<sequence length="306" mass="32907">MRSAPKSPGPHPGRGRAVRGLGHFGALAAPGLTLYVLFVLVPVSMTCYLSLTNQNPFNPPTRYVGTANYTRLAHDPDFLHSLRNTAVITAVVTVAANLGGLLVALLLDRAGRLYRALRGVFFVPVILSAVVVSVIWQALLTDDGLINSMLRTLGVDHPPGWLSDPDLALWSLAWIITWQVLGFCVVVYLAALQGVPQELHEAAALDGADALQRFRHVTWPMIAPALTINTVMLLITGFKVYDQVQVITNGGPGEGTTSTVSFDIVHTAFTDDHIGYASAMATVMLVLVALASVAALRLLQRREVTL</sequence>
<feature type="transmembrane region" description="Helical" evidence="7">
    <location>
        <begin position="21"/>
        <end position="51"/>
    </location>
</feature>
<keyword evidence="4 7" id="KW-0812">Transmembrane</keyword>
<proteinExistence type="inferred from homology"/>
<keyword evidence="2 7" id="KW-0813">Transport</keyword>
<dbReference type="EMBL" id="JAMZDX010000002">
    <property type="protein sequence ID" value="MCP2309386.1"/>
    <property type="molecule type" value="Genomic_DNA"/>
</dbReference>
<reference evidence="9 10" key="1">
    <citation type="submission" date="2022-06" db="EMBL/GenBank/DDBJ databases">
        <title>Sequencing the genomes of 1000 actinobacteria strains.</title>
        <authorList>
            <person name="Klenk H.-P."/>
        </authorList>
    </citation>
    <scope>NUCLEOTIDE SEQUENCE [LARGE SCALE GENOMIC DNA]</scope>
    <source>
        <strain evidence="9 10">DSM 41656</strain>
    </source>
</reference>
<feature type="domain" description="ABC transmembrane type-1" evidence="8">
    <location>
        <begin position="82"/>
        <end position="295"/>
    </location>
</feature>
<feature type="transmembrane region" description="Helical" evidence="7">
    <location>
        <begin position="86"/>
        <end position="107"/>
    </location>
</feature>
<evidence type="ECO:0000259" key="8">
    <source>
        <dbReference type="PROSITE" id="PS50928"/>
    </source>
</evidence>
<keyword evidence="5 7" id="KW-1133">Transmembrane helix</keyword>
<keyword evidence="3" id="KW-1003">Cell membrane</keyword>
<feature type="transmembrane region" description="Helical" evidence="7">
    <location>
        <begin position="274"/>
        <end position="299"/>
    </location>
</feature>
<dbReference type="InterPro" id="IPR051393">
    <property type="entry name" value="ABC_transporter_permease"/>
</dbReference>
<feature type="transmembrane region" description="Helical" evidence="7">
    <location>
        <begin position="119"/>
        <end position="139"/>
    </location>
</feature>
<evidence type="ECO:0000313" key="10">
    <source>
        <dbReference type="Proteomes" id="UP001206483"/>
    </source>
</evidence>
<evidence type="ECO:0000256" key="7">
    <source>
        <dbReference type="RuleBase" id="RU363032"/>
    </source>
</evidence>
<dbReference type="CDD" id="cd06261">
    <property type="entry name" value="TM_PBP2"/>
    <property type="match status" value="1"/>
</dbReference>
<organism evidence="9 10">
    <name type="scientific">Kitasatospora paracochleata</name>
    <dbReference type="NCBI Taxonomy" id="58354"/>
    <lineage>
        <taxon>Bacteria</taxon>
        <taxon>Bacillati</taxon>
        <taxon>Actinomycetota</taxon>
        <taxon>Actinomycetes</taxon>
        <taxon>Kitasatosporales</taxon>
        <taxon>Streptomycetaceae</taxon>
        <taxon>Kitasatospora</taxon>
    </lineage>
</organism>
<evidence type="ECO:0000256" key="1">
    <source>
        <dbReference type="ARBA" id="ARBA00004651"/>
    </source>
</evidence>
<accession>A0ABT1IXY7</accession>
<dbReference type="Proteomes" id="UP001206483">
    <property type="component" value="Unassembled WGS sequence"/>
</dbReference>
<dbReference type="Gene3D" id="1.10.3720.10">
    <property type="entry name" value="MetI-like"/>
    <property type="match status" value="1"/>
</dbReference>
<evidence type="ECO:0000313" key="9">
    <source>
        <dbReference type="EMBL" id="MCP2309386.1"/>
    </source>
</evidence>
<dbReference type="Pfam" id="PF00528">
    <property type="entry name" value="BPD_transp_1"/>
    <property type="match status" value="1"/>
</dbReference>
<evidence type="ECO:0000256" key="5">
    <source>
        <dbReference type="ARBA" id="ARBA00022989"/>
    </source>
</evidence>
<protein>
    <submittedName>
        <fullName evidence="9">Multiple sugar transport system permease protein</fullName>
    </submittedName>
</protein>
<dbReference type="InterPro" id="IPR035906">
    <property type="entry name" value="MetI-like_sf"/>
</dbReference>
<name>A0ABT1IXY7_9ACTN</name>
<evidence type="ECO:0000256" key="3">
    <source>
        <dbReference type="ARBA" id="ARBA00022475"/>
    </source>
</evidence>
<dbReference type="SUPFAM" id="SSF161098">
    <property type="entry name" value="MetI-like"/>
    <property type="match status" value="1"/>
</dbReference>